<evidence type="ECO:0000256" key="1">
    <source>
        <dbReference type="SAM" id="MobiDB-lite"/>
    </source>
</evidence>
<comment type="caution">
    <text evidence="2">The sequence shown here is derived from an EMBL/GenBank/DDBJ whole genome shotgun (WGS) entry which is preliminary data.</text>
</comment>
<evidence type="ECO:0000313" key="2">
    <source>
        <dbReference type="EMBL" id="KAK9900962.1"/>
    </source>
</evidence>
<evidence type="ECO:0000313" key="3">
    <source>
        <dbReference type="EMBL" id="KAK9900963.1"/>
    </source>
</evidence>
<evidence type="ECO:0000313" key="4">
    <source>
        <dbReference type="Proteomes" id="UP001457282"/>
    </source>
</evidence>
<proteinExistence type="predicted"/>
<organism evidence="2 4">
    <name type="scientific">Rubus argutus</name>
    <name type="common">Southern blackberry</name>
    <dbReference type="NCBI Taxonomy" id="59490"/>
    <lineage>
        <taxon>Eukaryota</taxon>
        <taxon>Viridiplantae</taxon>
        <taxon>Streptophyta</taxon>
        <taxon>Embryophyta</taxon>
        <taxon>Tracheophyta</taxon>
        <taxon>Spermatophyta</taxon>
        <taxon>Magnoliopsida</taxon>
        <taxon>eudicotyledons</taxon>
        <taxon>Gunneridae</taxon>
        <taxon>Pentapetalae</taxon>
        <taxon>rosids</taxon>
        <taxon>fabids</taxon>
        <taxon>Rosales</taxon>
        <taxon>Rosaceae</taxon>
        <taxon>Rosoideae</taxon>
        <taxon>Rosoideae incertae sedis</taxon>
        <taxon>Rubus</taxon>
    </lineage>
</organism>
<protein>
    <submittedName>
        <fullName evidence="2">Uncharacterized protein</fullName>
    </submittedName>
</protein>
<keyword evidence="4" id="KW-1185">Reference proteome</keyword>
<gene>
    <name evidence="2" type="ORF">M0R45_002362</name>
    <name evidence="3" type="ORF">M0R45_002363</name>
</gene>
<accession>A0AAW1VJU3</accession>
<dbReference type="AlphaFoldDB" id="A0AAW1VJU3"/>
<dbReference type="EMBL" id="JBEDUW010000348">
    <property type="protein sequence ID" value="KAK9900963.1"/>
    <property type="molecule type" value="Genomic_DNA"/>
</dbReference>
<name>A0AAW1VJU3_RUBAR</name>
<feature type="region of interest" description="Disordered" evidence="1">
    <location>
        <begin position="1"/>
        <end position="100"/>
    </location>
</feature>
<feature type="compositionally biased region" description="Pro residues" evidence="1">
    <location>
        <begin position="1"/>
        <end position="10"/>
    </location>
</feature>
<dbReference type="Proteomes" id="UP001457282">
    <property type="component" value="Unassembled WGS sequence"/>
</dbReference>
<reference evidence="2 4" key="1">
    <citation type="journal article" date="2023" name="G3 (Bethesda)">
        <title>A chromosome-length genome assembly and annotation of blackberry (Rubus argutus, cv. 'Hillquist').</title>
        <authorList>
            <person name="Bruna T."/>
            <person name="Aryal R."/>
            <person name="Dudchenko O."/>
            <person name="Sargent D.J."/>
            <person name="Mead D."/>
            <person name="Buti M."/>
            <person name="Cavallini A."/>
            <person name="Hytonen T."/>
            <person name="Andres J."/>
            <person name="Pham M."/>
            <person name="Weisz D."/>
            <person name="Mascagni F."/>
            <person name="Usai G."/>
            <person name="Natali L."/>
            <person name="Bassil N."/>
            <person name="Fernandez G.E."/>
            <person name="Lomsadze A."/>
            <person name="Armour M."/>
            <person name="Olukolu B."/>
            <person name="Poorten T."/>
            <person name="Britton C."/>
            <person name="Davik J."/>
            <person name="Ashrafi H."/>
            <person name="Aiden E.L."/>
            <person name="Borodovsky M."/>
            <person name="Worthington M."/>
        </authorList>
    </citation>
    <scope>NUCLEOTIDE SEQUENCE [LARGE SCALE GENOMIC DNA]</scope>
    <source>
        <strain evidence="2">PI 553951</strain>
    </source>
</reference>
<dbReference type="EMBL" id="JBEDUW010000348">
    <property type="protein sequence ID" value="KAK9900962.1"/>
    <property type="molecule type" value="Genomic_DNA"/>
</dbReference>
<sequence length="100" mass="10742">MPSPLLPPSTQPVLVPIHAGVENRRERRRKAAATQSVQAAPTPCSPTQAGIPKGRDVATSPVPNSPRRRINQAASPPFAREPSPDQPMSSMLKSPPPLRR</sequence>